<dbReference type="PANTHER" id="PTHR43228:SF1">
    <property type="entry name" value="TWO-COMPONENT RESPONSE REGULATOR ARR22"/>
    <property type="match status" value="1"/>
</dbReference>
<sequence>MELENFKTRLMLAFDSIVLIDDDPINNLINKRLLGRLNLCDEMAEFLEAKDALERIRKLDNEKKLLIFLDINMPVMNGWDFLDQYEMLCPERQDIILMLSSSIDYQDRKKSRTFEAVKGFIEKPLTNQKLFEILPEYVKNE</sequence>
<dbReference type="SUPFAM" id="SSF52172">
    <property type="entry name" value="CheY-like"/>
    <property type="match status" value="1"/>
</dbReference>
<protein>
    <submittedName>
        <fullName evidence="3">Response regulator</fullName>
    </submittedName>
</protein>
<evidence type="ECO:0000313" key="3">
    <source>
        <dbReference type="EMBL" id="GGF16728.1"/>
    </source>
</evidence>
<dbReference type="Proteomes" id="UP000647339">
    <property type="component" value="Unassembled WGS sequence"/>
</dbReference>
<evidence type="ECO:0000313" key="4">
    <source>
        <dbReference type="Proteomes" id="UP000647339"/>
    </source>
</evidence>
<dbReference type="EMBL" id="BMIU01000001">
    <property type="protein sequence ID" value="GGF16728.1"/>
    <property type="molecule type" value="Genomic_DNA"/>
</dbReference>
<dbReference type="Gene3D" id="3.40.50.2300">
    <property type="match status" value="1"/>
</dbReference>
<feature type="modified residue" description="4-aspartylphosphate" evidence="1">
    <location>
        <position position="70"/>
    </location>
</feature>
<evidence type="ECO:0000256" key="1">
    <source>
        <dbReference type="PROSITE-ProRule" id="PRU00169"/>
    </source>
</evidence>
<evidence type="ECO:0000259" key="2">
    <source>
        <dbReference type="PROSITE" id="PS50110"/>
    </source>
</evidence>
<organism evidence="3 4">
    <name type="scientific">Echinicola rosea</name>
    <dbReference type="NCBI Taxonomy" id="1807691"/>
    <lineage>
        <taxon>Bacteria</taxon>
        <taxon>Pseudomonadati</taxon>
        <taxon>Bacteroidota</taxon>
        <taxon>Cytophagia</taxon>
        <taxon>Cytophagales</taxon>
        <taxon>Cyclobacteriaceae</taxon>
        <taxon>Echinicola</taxon>
    </lineage>
</organism>
<name>A0ABQ1UE89_9BACT</name>
<dbReference type="PROSITE" id="PS50110">
    <property type="entry name" value="RESPONSE_REGULATORY"/>
    <property type="match status" value="1"/>
</dbReference>
<keyword evidence="4" id="KW-1185">Reference proteome</keyword>
<accession>A0ABQ1UE89</accession>
<dbReference type="InterPro" id="IPR052048">
    <property type="entry name" value="ST_Response_Regulator"/>
</dbReference>
<keyword evidence="1" id="KW-0597">Phosphoprotein</keyword>
<dbReference type="Pfam" id="PF00072">
    <property type="entry name" value="Response_reg"/>
    <property type="match status" value="1"/>
</dbReference>
<proteinExistence type="predicted"/>
<dbReference type="InterPro" id="IPR001789">
    <property type="entry name" value="Sig_transdc_resp-reg_receiver"/>
</dbReference>
<reference evidence="4" key="1">
    <citation type="journal article" date="2019" name="Int. J. Syst. Evol. Microbiol.">
        <title>The Global Catalogue of Microorganisms (GCM) 10K type strain sequencing project: providing services to taxonomists for standard genome sequencing and annotation.</title>
        <authorList>
            <consortium name="The Broad Institute Genomics Platform"/>
            <consortium name="The Broad Institute Genome Sequencing Center for Infectious Disease"/>
            <person name="Wu L."/>
            <person name="Ma J."/>
        </authorList>
    </citation>
    <scope>NUCLEOTIDE SEQUENCE [LARGE SCALE GENOMIC DNA]</scope>
    <source>
        <strain evidence="4">CGMCC 1.15407</strain>
    </source>
</reference>
<comment type="caution">
    <text evidence="3">The sequence shown here is derived from an EMBL/GenBank/DDBJ whole genome shotgun (WGS) entry which is preliminary data.</text>
</comment>
<dbReference type="SMART" id="SM00448">
    <property type="entry name" value="REC"/>
    <property type="match status" value="1"/>
</dbReference>
<dbReference type="InterPro" id="IPR011006">
    <property type="entry name" value="CheY-like_superfamily"/>
</dbReference>
<feature type="domain" description="Response regulatory" evidence="2">
    <location>
        <begin position="16"/>
        <end position="138"/>
    </location>
</feature>
<gene>
    <name evidence="3" type="ORF">GCM10011339_00780</name>
</gene>
<dbReference type="PANTHER" id="PTHR43228">
    <property type="entry name" value="TWO-COMPONENT RESPONSE REGULATOR"/>
    <property type="match status" value="1"/>
</dbReference>